<reference evidence="1 2" key="1">
    <citation type="submission" date="2021-08" db="EMBL/GenBank/DDBJ databases">
        <authorList>
            <person name="Peeters C."/>
        </authorList>
    </citation>
    <scope>NUCLEOTIDE SEQUENCE [LARGE SCALE GENOMIC DNA]</scope>
    <source>
        <strain evidence="1 2">LMG 23994</strain>
    </source>
</reference>
<protein>
    <submittedName>
        <fullName evidence="1">Uncharacterized protein</fullName>
    </submittedName>
</protein>
<organism evidence="1 2">
    <name type="scientific">Cupriavidus pinatubonensis</name>
    <dbReference type="NCBI Taxonomy" id="248026"/>
    <lineage>
        <taxon>Bacteria</taxon>
        <taxon>Pseudomonadati</taxon>
        <taxon>Pseudomonadota</taxon>
        <taxon>Betaproteobacteria</taxon>
        <taxon>Burkholderiales</taxon>
        <taxon>Burkholderiaceae</taxon>
        <taxon>Cupriavidus</taxon>
    </lineage>
</organism>
<evidence type="ECO:0000313" key="2">
    <source>
        <dbReference type="Proteomes" id="UP000701702"/>
    </source>
</evidence>
<dbReference type="RefSeq" id="WP_223999939.1">
    <property type="nucleotide sequence ID" value="NZ_CAJZAF010000003.1"/>
</dbReference>
<name>A0ABN7Y1A2_9BURK</name>
<sequence length="218" mass="23954">MKDIKQHEDRVYGTDEVCGILARGISPDELESWPLVSLPEYVIAVARASAADPGQAELGELEEAQRARRGLRTEWGILVVDLRRMETDGHVLSVEAFLSADPYLEIPDLRRKGGEAAGDYLSDLMNCAIQLGPGGELVEELSGMGLEWEDNCQTGQVFFFIGFSEPGQELDFAELGVSLASWLGESDFDQIVNDVGTPAALRTETERSLLATTRDRLH</sequence>
<evidence type="ECO:0000313" key="1">
    <source>
        <dbReference type="EMBL" id="CAG9165672.1"/>
    </source>
</evidence>
<gene>
    <name evidence="1" type="ORF">LMG23994_00777</name>
</gene>
<keyword evidence="2" id="KW-1185">Reference proteome</keyword>
<dbReference type="EMBL" id="CAJZAF010000003">
    <property type="protein sequence ID" value="CAG9165672.1"/>
    <property type="molecule type" value="Genomic_DNA"/>
</dbReference>
<dbReference type="Proteomes" id="UP000701702">
    <property type="component" value="Unassembled WGS sequence"/>
</dbReference>
<accession>A0ABN7Y1A2</accession>
<proteinExistence type="predicted"/>
<comment type="caution">
    <text evidence="1">The sequence shown here is derived from an EMBL/GenBank/DDBJ whole genome shotgun (WGS) entry which is preliminary data.</text>
</comment>